<dbReference type="Gene3D" id="2.120.10.30">
    <property type="entry name" value="TolB, C-terminal domain"/>
    <property type="match status" value="1"/>
</dbReference>
<organism evidence="2 3">
    <name type="scientific">Marinitoga piezophila (strain DSM 14283 / JCM 11233 / KA3)</name>
    <dbReference type="NCBI Taxonomy" id="443254"/>
    <lineage>
        <taxon>Bacteria</taxon>
        <taxon>Thermotogati</taxon>
        <taxon>Thermotogota</taxon>
        <taxon>Thermotogae</taxon>
        <taxon>Petrotogales</taxon>
        <taxon>Petrotogaceae</taxon>
        <taxon>Marinitoga</taxon>
    </lineage>
</organism>
<dbReference type="EMBL" id="CP003257">
    <property type="protein sequence ID" value="AEX85179.1"/>
    <property type="molecule type" value="Genomic_DNA"/>
</dbReference>
<comment type="similarity">
    <text evidence="1">Belongs to the TolB family.</text>
</comment>
<dbReference type="HOGENOM" id="CLU_709664_0_0_0"/>
<dbReference type="OrthoDB" id="42683at2"/>
<dbReference type="STRING" id="443254.Marpi_0749"/>
<dbReference type="InterPro" id="IPR011042">
    <property type="entry name" value="6-blade_b-propeller_TolB-like"/>
</dbReference>
<dbReference type="KEGG" id="mpz:Marpi_0749"/>
<dbReference type="Proteomes" id="UP000007161">
    <property type="component" value="Chromosome"/>
</dbReference>
<dbReference type="AlphaFoldDB" id="H2J6J4"/>
<accession>H2J6J4</accession>
<dbReference type="SUPFAM" id="SSF69304">
    <property type="entry name" value="Tricorn protease N-terminal domain"/>
    <property type="match status" value="1"/>
</dbReference>
<gene>
    <name evidence="2" type="ordered locus">Marpi_0749</name>
</gene>
<evidence type="ECO:0000313" key="3">
    <source>
        <dbReference type="Proteomes" id="UP000007161"/>
    </source>
</evidence>
<dbReference type="RefSeq" id="WP_014296251.1">
    <property type="nucleotide sequence ID" value="NC_016751.1"/>
</dbReference>
<dbReference type="InterPro" id="IPR011659">
    <property type="entry name" value="WD40"/>
</dbReference>
<dbReference type="PANTHER" id="PTHR36842:SF1">
    <property type="entry name" value="PROTEIN TOLB"/>
    <property type="match status" value="1"/>
</dbReference>
<dbReference type="Pfam" id="PF07676">
    <property type="entry name" value="PD40"/>
    <property type="match status" value="1"/>
</dbReference>
<reference evidence="3" key="2">
    <citation type="submission" date="2012-01" db="EMBL/GenBank/DDBJ databases">
        <title>Complete sequence of chromosome of Marinitoga piezophila KA3.</title>
        <authorList>
            <person name="Lucas S."/>
            <person name="Han J."/>
            <person name="Lapidus A."/>
            <person name="Cheng J.-F."/>
            <person name="Goodwin L."/>
            <person name="Pitluck S."/>
            <person name="Peters L."/>
            <person name="Mikhailova N."/>
            <person name="Teshima H."/>
            <person name="Detter J.C."/>
            <person name="Han C."/>
            <person name="Tapia R."/>
            <person name="Land M."/>
            <person name="Hauser L."/>
            <person name="Kyrpides N."/>
            <person name="Ivanova N."/>
            <person name="Pagani I."/>
            <person name="Jebbar M."/>
            <person name="Vannier P."/>
            <person name="Oger P."/>
            <person name="Cario A."/>
            <person name="Bartlett D."/>
            <person name="Noll K.M."/>
            <person name="Woyke T."/>
        </authorList>
    </citation>
    <scope>NUCLEOTIDE SEQUENCE [LARGE SCALE GENOMIC DNA]</scope>
    <source>
        <strain evidence="3">DSM 14283 / JCM 11233 / KA3</strain>
    </source>
</reference>
<keyword evidence="3" id="KW-1185">Reference proteome</keyword>
<dbReference type="PANTHER" id="PTHR36842">
    <property type="entry name" value="PROTEIN TOLB HOMOLOG"/>
    <property type="match status" value="1"/>
</dbReference>
<name>H2J6J4_MARPK</name>
<evidence type="ECO:0000313" key="2">
    <source>
        <dbReference type="EMBL" id="AEX85179.1"/>
    </source>
</evidence>
<protein>
    <submittedName>
        <fullName evidence="2">Periplasmic component of the Tol biopolymer transport system</fullName>
    </submittedName>
</protein>
<reference evidence="2 3" key="1">
    <citation type="journal article" date="2012" name="J. Bacteriol.">
        <title>Complete Genome Sequence of the Thermophilic, Piezophilic, Heterotrophic Bacterium Marinitoga piezophila KA3.</title>
        <authorList>
            <person name="Lucas S."/>
            <person name="Han J."/>
            <person name="Lapidus A."/>
            <person name="Cheng J.F."/>
            <person name="Goodwin L.A."/>
            <person name="Pitluck S."/>
            <person name="Peters L."/>
            <person name="Mikhailova N."/>
            <person name="Teshima H."/>
            <person name="Detter J.C."/>
            <person name="Han C."/>
            <person name="Tapia R."/>
            <person name="Land M."/>
            <person name="Hauser L."/>
            <person name="Kyrpides N.C."/>
            <person name="Ivanova N."/>
            <person name="Pagani I."/>
            <person name="Vannier P."/>
            <person name="Oger P."/>
            <person name="Bartlett D.H."/>
            <person name="Noll K.M."/>
            <person name="Woyke T."/>
            <person name="Jebbar M."/>
        </authorList>
    </citation>
    <scope>NUCLEOTIDE SEQUENCE [LARGE SCALE GENOMIC DNA]</scope>
    <source>
        <strain evidence="3">DSM 14283 / JCM 11233 / KA3</strain>
    </source>
</reference>
<sequence length="393" mass="46325">MKKFLLIVFFSLVVLGFSQISFKKEIAILESNSDSWIASRVFDLLKDKLSYTYRVYTKSIEKDTNNMTLDNVALKIGISDDASQNIIRIVANFEDEEIDLSERIKDNDKWLNNFVVRVLEKISFARYKKDKRWHILQLTYWDGIDEYPKMSKDGNKLIFISDRYIGNRNIWGYDFEKEKYFNVSLDFSSEYFPNITEDGTFIFQTSLYGKWDVVMYNPDTEEIKRISNESFNAYSPYYENGNVYFSIEELNGKIWTEIYKYSIKSNELEKITNLEGTTKYIPGILNNKLIFQMEDPKSGQFGIYEKRKEGIYPLIDTDLNEVDPFGNKDNLVFSRLYKGYYTIILYNNKTKKEIPITLGISDDAFYPSIYNDIVLFSLYYKNGEPDIFAVRIK</sequence>
<dbReference type="eggNOG" id="COG0823">
    <property type="taxonomic scope" value="Bacteria"/>
</dbReference>
<proteinExistence type="inferred from homology"/>
<evidence type="ECO:0000256" key="1">
    <source>
        <dbReference type="ARBA" id="ARBA00009820"/>
    </source>
</evidence>